<dbReference type="Proteomes" id="UP001165740">
    <property type="component" value="Chromosome 1"/>
</dbReference>
<dbReference type="PANTHER" id="PTHR33332">
    <property type="entry name" value="REVERSE TRANSCRIPTASE DOMAIN-CONTAINING PROTEIN"/>
    <property type="match status" value="1"/>
</dbReference>
<reference evidence="2" key="1">
    <citation type="submission" date="2025-08" db="UniProtKB">
        <authorList>
            <consortium name="RefSeq"/>
        </authorList>
    </citation>
    <scope>IDENTIFICATION</scope>
</reference>
<evidence type="ECO:0000313" key="2">
    <source>
        <dbReference type="RefSeq" id="XP_055897054.1"/>
    </source>
</evidence>
<keyword evidence="1" id="KW-1185">Reference proteome</keyword>
<dbReference type="OrthoDB" id="6153050at2759"/>
<gene>
    <name evidence="2" type="primary">LOC129928105</name>
</gene>
<accession>A0A9W3BCA0</accession>
<sequence length="300" mass="34720">MYTHPLSGVIQPTGILYHFFADDSHFNDSSVPSEVSHLAEKISGTVARVSDWMVENKLKMNEDKTEIIQIGTRNNVSKVESTDSLFITNCQVLYVHVVRNLEVFFDSTLFFDPHISQLCKGLDLQLHRLDQIRAYLTTESTKKLAVAFLSSRRLIFILGFSIERMIAVCLPFHVSRIVTLSRMKCIIISIVLYNVLFKVPAVMRYDIELIEFDEYNNVTLPYITFTDFYNLNSYVILRPNFDSRCPRFGEEEKPYLINFLIVTDLMTSFFENSQLLEQYGDLHALRITAAFLTRASTRDY</sequence>
<dbReference type="SUPFAM" id="SSF81321">
    <property type="entry name" value="Family A G protein-coupled receptor-like"/>
    <property type="match status" value="1"/>
</dbReference>
<evidence type="ECO:0000313" key="1">
    <source>
        <dbReference type="Proteomes" id="UP001165740"/>
    </source>
</evidence>
<dbReference type="GeneID" id="129928105"/>
<protein>
    <submittedName>
        <fullName evidence="2">Uncharacterized protein LOC129928105</fullName>
    </submittedName>
</protein>
<organism evidence="1 2">
    <name type="scientific">Biomphalaria glabrata</name>
    <name type="common">Bloodfluke planorb</name>
    <name type="synonym">Freshwater snail</name>
    <dbReference type="NCBI Taxonomy" id="6526"/>
    <lineage>
        <taxon>Eukaryota</taxon>
        <taxon>Metazoa</taxon>
        <taxon>Spiralia</taxon>
        <taxon>Lophotrochozoa</taxon>
        <taxon>Mollusca</taxon>
        <taxon>Gastropoda</taxon>
        <taxon>Heterobranchia</taxon>
        <taxon>Euthyneura</taxon>
        <taxon>Panpulmonata</taxon>
        <taxon>Hygrophila</taxon>
        <taxon>Lymnaeoidea</taxon>
        <taxon>Planorbidae</taxon>
        <taxon>Biomphalaria</taxon>
    </lineage>
</organism>
<dbReference type="Gene3D" id="1.20.1070.10">
    <property type="entry name" value="Rhodopsin 7-helix transmembrane proteins"/>
    <property type="match status" value="1"/>
</dbReference>
<proteinExistence type="predicted"/>
<dbReference type="RefSeq" id="XP_055897054.1">
    <property type="nucleotide sequence ID" value="XM_056041079.1"/>
</dbReference>
<dbReference type="AlphaFoldDB" id="A0A9W3BCA0"/>
<name>A0A9W3BCA0_BIOGL</name>